<evidence type="ECO:0000256" key="2">
    <source>
        <dbReference type="ARBA" id="ARBA00001946"/>
    </source>
</evidence>
<keyword evidence="6" id="KW-0464">Manganese</keyword>
<evidence type="ECO:0000313" key="9">
    <source>
        <dbReference type="Proteomes" id="UP000189800"/>
    </source>
</evidence>
<evidence type="ECO:0000256" key="4">
    <source>
        <dbReference type="ARBA" id="ARBA00022801"/>
    </source>
</evidence>
<feature type="domain" description="Nudix hydrolase" evidence="7">
    <location>
        <begin position="80"/>
        <end position="214"/>
    </location>
</feature>
<dbReference type="PROSITE" id="PS51462">
    <property type="entry name" value="NUDIX"/>
    <property type="match status" value="1"/>
</dbReference>
<organism evidence="8 9">
    <name type="scientific">Moraxella pluranimalium</name>
    <dbReference type="NCBI Taxonomy" id="470453"/>
    <lineage>
        <taxon>Bacteria</taxon>
        <taxon>Pseudomonadati</taxon>
        <taxon>Pseudomonadota</taxon>
        <taxon>Gammaproteobacteria</taxon>
        <taxon>Moraxellales</taxon>
        <taxon>Moraxellaceae</taxon>
        <taxon>Moraxella</taxon>
    </lineage>
</organism>
<dbReference type="InterPro" id="IPR045121">
    <property type="entry name" value="CoAse"/>
</dbReference>
<comment type="cofactor">
    <cofactor evidence="2">
        <name>Mg(2+)</name>
        <dbReference type="ChEBI" id="CHEBI:18420"/>
    </cofactor>
</comment>
<dbReference type="OrthoDB" id="9802805at2"/>
<reference evidence="8 9" key="1">
    <citation type="submission" date="2017-02" db="EMBL/GenBank/DDBJ databases">
        <title>Draft genome sequence of Moraxella pluranimalium CCUG 54913T type strain.</title>
        <authorList>
            <person name="Salva-Serra F."/>
            <person name="Engstrom-Jakobsson H."/>
            <person name="Thorell K."/>
            <person name="Jaen-Luchoro D."/>
            <person name="Gonzales-Siles L."/>
            <person name="Karlsson R."/>
            <person name="Yazdan S."/>
            <person name="Boulund F."/>
            <person name="Johnning A."/>
            <person name="Engstrand L."/>
            <person name="Kristiansson E."/>
            <person name="Moore E."/>
        </authorList>
    </citation>
    <scope>NUCLEOTIDE SEQUENCE [LARGE SCALE GENOMIC DNA]</scope>
    <source>
        <strain evidence="8 9">CCUG 54913</strain>
    </source>
</reference>
<evidence type="ECO:0000256" key="5">
    <source>
        <dbReference type="ARBA" id="ARBA00022842"/>
    </source>
</evidence>
<dbReference type="Pfam" id="PF00293">
    <property type="entry name" value="NUDIX"/>
    <property type="match status" value="1"/>
</dbReference>
<dbReference type="Proteomes" id="UP000189800">
    <property type="component" value="Unassembled WGS sequence"/>
</dbReference>
<keyword evidence="9" id="KW-1185">Reference proteome</keyword>
<dbReference type="GO" id="GO:0010945">
    <property type="term" value="F:coenzyme A diphosphatase activity"/>
    <property type="evidence" value="ECO:0007669"/>
    <property type="project" value="InterPro"/>
</dbReference>
<accession>A0A1T0CL03</accession>
<dbReference type="EMBL" id="MUYU01000022">
    <property type="protein sequence ID" value="OOS23032.1"/>
    <property type="molecule type" value="Genomic_DNA"/>
</dbReference>
<comment type="caution">
    <text evidence="8">The sequence shown here is derived from an EMBL/GenBank/DDBJ whole genome shotgun (WGS) entry which is preliminary data.</text>
</comment>
<name>A0A1T0CL03_9GAMM</name>
<sequence>MPNFTDTTAPITDQLTTQAPKFIDREACVCDDGQFAPLSQALSDYWQAGGQEVLPLSKGDNQLLSADVVAKSESAQNTAPLPDACVLVAISDEPVPRLLLTRRAVNLNSHAGEVSFVGGKRDDADASSLSVACREAFEEVGLNQHHISLIGYLPMQMSRSGLFVRPVVASIEQSAMDGLIANQDEIDAIFWLNFEQILTPPVDFAMSRLVGTQRFTLHTPAWLGDDGAGEQVVWGLTARILANLAEIGYGQVYPWYYRLRV</sequence>
<dbReference type="Gene3D" id="3.90.79.10">
    <property type="entry name" value="Nucleoside Triphosphate Pyrophosphohydrolase"/>
    <property type="match status" value="1"/>
</dbReference>
<keyword evidence="5" id="KW-0460">Magnesium</keyword>
<dbReference type="STRING" id="470453.B0680_08615"/>
<dbReference type="GO" id="GO:0046872">
    <property type="term" value="F:metal ion binding"/>
    <property type="evidence" value="ECO:0007669"/>
    <property type="project" value="UniProtKB-KW"/>
</dbReference>
<evidence type="ECO:0000256" key="3">
    <source>
        <dbReference type="ARBA" id="ARBA00022723"/>
    </source>
</evidence>
<dbReference type="RefSeq" id="WP_078254694.1">
    <property type="nucleotide sequence ID" value="NZ_MUYU01000022.1"/>
</dbReference>
<dbReference type="InterPro" id="IPR000086">
    <property type="entry name" value="NUDIX_hydrolase_dom"/>
</dbReference>
<dbReference type="AlphaFoldDB" id="A0A1T0CL03"/>
<dbReference type="SUPFAM" id="SSF55811">
    <property type="entry name" value="Nudix"/>
    <property type="match status" value="1"/>
</dbReference>
<evidence type="ECO:0000313" key="8">
    <source>
        <dbReference type="EMBL" id="OOS23032.1"/>
    </source>
</evidence>
<gene>
    <name evidence="8" type="ORF">B0680_08615</name>
</gene>
<keyword evidence="3" id="KW-0479">Metal-binding</keyword>
<evidence type="ECO:0000259" key="7">
    <source>
        <dbReference type="PROSITE" id="PS51462"/>
    </source>
</evidence>
<protein>
    <recommendedName>
        <fullName evidence="7">Nudix hydrolase domain-containing protein</fullName>
    </recommendedName>
</protein>
<dbReference type="PANTHER" id="PTHR12992">
    <property type="entry name" value="NUDIX HYDROLASE"/>
    <property type="match status" value="1"/>
</dbReference>
<dbReference type="InterPro" id="IPR015797">
    <property type="entry name" value="NUDIX_hydrolase-like_dom_sf"/>
</dbReference>
<dbReference type="CDD" id="cd03426">
    <property type="entry name" value="NUDIX_CoAse_Nudt7"/>
    <property type="match status" value="1"/>
</dbReference>
<dbReference type="PANTHER" id="PTHR12992:SF11">
    <property type="entry name" value="MITOCHONDRIAL COENZYME A DIPHOSPHATASE NUDT8"/>
    <property type="match status" value="1"/>
</dbReference>
<evidence type="ECO:0000256" key="6">
    <source>
        <dbReference type="ARBA" id="ARBA00023211"/>
    </source>
</evidence>
<comment type="cofactor">
    <cofactor evidence="1">
        <name>Mn(2+)</name>
        <dbReference type="ChEBI" id="CHEBI:29035"/>
    </cofactor>
</comment>
<keyword evidence="4" id="KW-0378">Hydrolase</keyword>
<evidence type="ECO:0000256" key="1">
    <source>
        <dbReference type="ARBA" id="ARBA00001936"/>
    </source>
</evidence>
<proteinExistence type="predicted"/>